<proteinExistence type="predicted"/>
<feature type="transmembrane region" description="Helical" evidence="1">
    <location>
        <begin position="26"/>
        <end position="47"/>
    </location>
</feature>
<name>A0ABZ1F9C3_9ACTN</name>
<sequence>MASPTECTIGLIKPIDRYDVSRGVEFTMLAVLGAAGCGRVGALFFACRTL</sequence>
<evidence type="ECO:0000313" key="3">
    <source>
        <dbReference type="Proteomes" id="UP001344251"/>
    </source>
</evidence>
<evidence type="ECO:0000256" key="1">
    <source>
        <dbReference type="SAM" id="Phobius"/>
    </source>
</evidence>
<evidence type="ECO:0000313" key="2">
    <source>
        <dbReference type="EMBL" id="WSB66693.1"/>
    </source>
</evidence>
<keyword evidence="1" id="KW-0472">Membrane</keyword>
<dbReference type="Proteomes" id="UP001344251">
    <property type="component" value="Chromosome"/>
</dbReference>
<keyword evidence="1" id="KW-1133">Transmembrane helix</keyword>
<accession>A0ABZ1F9C3</accession>
<gene>
    <name evidence="2" type="ORF">OG863_01170</name>
</gene>
<dbReference type="EMBL" id="CP109106">
    <property type="protein sequence ID" value="WSB66693.1"/>
    <property type="molecule type" value="Genomic_DNA"/>
</dbReference>
<organism evidence="2 3">
    <name type="scientific">Streptomyces decoyicus</name>
    <dbReference type="NCBI Taxonomy" id="249567"/>
    <lineage>
        <taxon>Bacteria</taxon>
        <taxon>Bacillati</taxon>
        <taxon>Actinomycetota</taxon>
        <taxon>Actinomycetes</taxon>
        <taxon>Kitasatosporales</taxon>
        <taxon>Streptomycetaceae</taxon>
        <taxon>Streptomyces</taxon>
    </lineage>
</organism>
<keyword evidence="3" id="KW-1185">Reference proteome</keyword>
<dbReference type="RefSeq" id="WP_326615827.1">
    <property type="nucleotide sequence ID" value="NZ_CP109106.1"/>
</dbReference>
<reference evidence="2 3" key="1">
    <citation type="submission" date="2022-10" db="EMBL/GenBank/DDBJ databases">
        <title>The complete genomes of actinobacterial strains from the NBC collection.</title>
        <authorList>
            <person name="Joergensen T.S."/>
            <person name="Alvarez Arevalo M."/>
            <person name="Sterndorff E.B."/>
            <person name="Faurdal D."/>
            <person name="Vuksanovic O."/>
            <person name="Mourched A.-S."/>
            <person name="Charusanti P."/>
            <person name="Shaw S."/>
            <person name="Blin K."/>
            <person name="Weber T."/>
        </authorList>
    </citation>
    <scope>NUCLEOTIDE SEQUENCE [LARGE SCALE GENOMIC DNA]</scope>
    <source>
        <strain evidence="2 3">NBC 01774</strain>
    </source>
</reference>
<keyword evidence="1" id="KW-0812">Transmembrane</keyword>
<evidence type="ECO:0008006" key="4">
    <source>
        <dbReference type="Google" id="ProtNLM"/>
    </source>
</evidence>
<protein>
    <recommendedName>
        <fullName evidence="4">Transposase</fullName>
    </recommendedName>
</protein>